<evidence type="ECO:0000313" key="3">
    <source>
        <dbReference type="EMBL" id="GJE27001.1"/>
    </source>
</evidence>
<dbReference type="InterPro" id="IPR036390">
    <property type="entry name" value="WH_DNA-bd_sf"/>
</dbReference>
<proteinExistence type="predicted"/>
<dbReference type="InterPro" id="IPR013196">
    <property type="entry name" value="HTH_11"/>
</dbReference>
<feature type="domain" description="Helix-turn-helix type 11" evidence="1">
    <location>
        <begin position="6"/>
        <end position="60"/>
    </location>
</feature>
<dbReference type="PROSITE" id="PS52050">
    <property type="entry name" value="WYL"/>
    <property type="match status" value="1"/>
</dbReference>
<evidence type="ECO:0000259" key="2">
    <source>
        <dbReference type="Pfam" id="PF13280"/>
    </source>
</evidence>
<accession>A0ABQ4T5R2</accession>
<evidence type="ECO:0000313" key="4">
    <source>
        <dbReference type="Proteomes" id="UP001055156"/>
    </source>
</evidence>
<dbReference type="InterPro" id="IPR026881">
    <property type="entry name" value="WYL_dom"/>
</dbReference>
<dbReference type="Pfam" id="PF08279">
    <property type="entry name" value="HTH_11"/>
    <property type="match status" value="1"/>
</dbReference>
<dbReference type="GO" id="GO:0016874">
    <property type="term" value="F:ligase activity"/>
    <property type="evidence" value="ECO:0007669"/>
    <property type="project" value="UniProtKB-KW"/>
</dbReference>
<dbReference type="InterPro" id="IPR051534">
    <property type="entry name" value="CBASS_pafABC_assoc_protein"/>
</dbReference>
<sequence>MARTDRLFRLLQALRVLPAPVTAARLAEETGVSLRSVYRDIDSLRAAGAAIDGERGYGYRLVEDGALPPQMFARIEIEALVLGLSEVRQMGDPALAEAASAVLAKVAATLPDAHQQHLLHAVSQVRRFEERFAPISDMGALREACWREEAVTIRYADKDGTLTERQIQPLAIVYLDRTLVVLAWCGLRADFRMFRADRIRALKPGGPSFRPKRVALLRAYLARMKAERVVSACQIADLAAGQAKSLPARTVPG</sequence>
<feature type="domain" description="WYL" evidence="2">
    <location>
        <begin position="140"/>
        <end position="203"/>
    </location>
</feature>
<dbReference type="InterPro" id="IPR036388">
    <property type="entry name" value="WH-like_DNA-bd_sf"/>
</dbReference>
<name>A0ABQ4T5R2_METOR</name>
<dbReference type="PANTHER" id="PTHR34580:SF3">
    <property type="entry name" value="PROTEIN PAFB"/>
    <property type="match status" value="1"/>
</dbReference>
<dbReference type="Gene3D" id="1.10.10.10">
    <property type="entry name" value="Winged helix-like DNA-binding domain superfamily/Winged helix DNA-binding domain"/>
    <property type="match status" value="1"/>
</dbReference>
<dbReference type="Pfam" id="PF13280">
    <property type="entry name" value="WYL"/>
    <property type="match status" value="1"/>
</dbReference>
<gene>
    <name evidence="3" type="primary">birA_1</name>
    <name evidence="3" type="ORF">LKMONMHP_1857</name>
</gene>
<dbReference type="EMBL" id="BPQV01000004">
    <property type="protein sequence ID" value="GJE27001.1"/>
    <property type="molecule type" value="Genomic_DNA"/>
</dbReference>
<dbReference type="SUPFAM" id="SSF46785">
    <property type="entry name" value="Winged helix' DNA-binding domain"/>
    <property type="match status" value="1"/>
</dbReference>
<keyword evidence="4" id="KW-1185">Reference proteome</keyword>
<dbReference type="RefSeq" id="WP_238310856.1">
    <property type="nucleotide sequence ID" value="NZ_BPQV01000004.1"/>
</dbReference>
<reference evidence="3" key="1">
    <citation type="journal article" date="2021" name="Front. Microbiol.">
        <title>Comprehensive Comparative Genomics and Phenotyping of Methylobacterium Species.</title>
        <authorList>
            <person name="Alessa O."/>
            <person name="Ogura Y."/>
            <person name="Fujitani Y."/>
            <person name="Takami H."/>
            <person name="Hayashi T."/>
            <person name="Sahin N."/>
            <person name="Tani A."/>
        </authorList>
    </citation>
    <scope>NUCLEOTIDE SEQUENCE</scope>
    <source>
        <strain evidence="3">NBRC 15689</strain>
    </source>
</reference>
<dbReference type="Proteomes" id="UP001055156">
    <property type="component" value="Unassembled WGS sequence"/>
</dbReference>
<protein>
    <submittedName>
        <fullName evidence="3">Bifunctional ligase/repressor BirA</fullName>
    </submittedName>
</protein>
<keyword evidence="3" id="KW-0436">Ligase</keyword>
<organism evidence="3 4">
    <name type="scientific">Methylobacterium organophilum</name>
    <dbReference type="NCBI Taxonomy" id="410"/>
    <lineage>
        <taxon>Bacteria</taxon>
        <taxon>Pseudomonadati</taxon>
        <taxon>Pseudomonadota</taxon>
        <taxon>Alphaproteobacteria</taxon>
        <taxon>Hyphomicrobiales</taxon>
        <taxon>Methylobacteriaceae</taxon>
        <taxon>Methylobacterium</taxon>
    </lineage>
</organism>
<evidence type="ECO:0000259" key="1">
    <source>
        <dbReference type="Pfam" id="PF08279"/>
    </source>
</evidence>
<reference evidence="3" key="2">
    <citation type="submission" date="2021-08" db="EMBL/GenBank/DDBJ databases">
        <authorList>
            <person name="Tani A."/>
            <person name="Ola A."/>
            <person name="Ogura Y."/>
            <person name="Katsura K."/>
            <person name="Hayashi T."/>
        </authorList>
    </citation>
    <scope>NUCLEOTIDE SEQUENCE</scope>
    <source>
        <strain evidence="3">NBRC 15689</strain>
    </source>
</reference>
<comment type="caution">
    <text evidence="3">The sequence shown here is derived from an EMBL/GenBank/DDBJ whole genome shotgun (WGS) entry which is preliminary data.</text>
</comment>
<dbReference type="PANTHER" id="PTHR34580">
    <property type="match status" value="1"/>
</dbReference>